<proteinExistence type="predicted"/>
<evidence type="ECO:0000256" key="1">
    <source>
        <dbReference type="SAM" id="Coils"/>
    </source>
</evidence>
<evidence type="ECO:0000313" key="3">
    <source>
        <dbReference type="Proteomes" id="UP000559404"/>
    </source>
</evidence>
<protein>
    <recommendedName>
        <fullName evidence="4">Cell division protein FtsL</fullName>
    </recommendedName>
</protein>
<reference evidence="2 3" key="2">
    <citation type="submission" date="2020-08" db="EMBL/GenBank/DDBJ databases">
        <title>Stappia taiwanensis sp. nov., isolated from a coastal thermal spring.</title>
        <authorList>
            <person name="Kampfer P."/>
        </authorList>
    </citation>
    <scope>NUCLEOTIDE SEQUENCE [LARGE SCALE GENOMIC DNA]</scope>
    <source>
        <strain evidence="2 3">DSM 23284</strain>
    </source>
</reference>
<gene>
    <name evidence="2" type="ORF">H1W37_05515</name>
</gene>
<evidence type="ECO:0008006" key="4">
    <source>
        <dbReference type="Google" id="ProtNLM"/>
    </source>
</evidence>
<dbReference type="Proteomes" id="UP000559404">
    <property type="component" value="Unassembled WGS sequence"/>
</dbReference>
<organism evidence="2 3">
    <name type="scientific">Stappia taiwanensis</name>
    <dbReference type="NCBI Taxonomy" id="992267"/>
    <lineage>
        <taxon>Bacteria</taxon>
        <taxon>Pseudomonadati</taxon>
        <taxon>Pseudomonadota</taxon>
        <taxon>Alphaproteobacteria</taxon>
        <taxon>Hyphomicrobiales</taxon>
        <taxon>Stappiaceae</taxon>
        <taxon>Stappia</taxon>
    </lineage>
</organism>
<keyword evidence="1" id="KW-0175">Coiled coil</keyword>
<feature type="coiled-coil region" evidence="1">
    <location>
        <begin position="24"/>
        <end position="54"/>
    </location>
</feature>
<dbReference type="EMBL" id="JACEON010000004">
    <property type="protein sequence ID" value="MBA4611097.1"/>
    <property type="molecule type" value="Genomic_DNA"/>
</dbReference>
<name>A0A838XMQ0_9HYPH</name>
<sequence>MGRYMNLLLVIGVLIAAAMVYDMKHDAERSAERVAELQRQIEEERERLQLLRAEWSLLNDPSRLQTLVERYNDRLQLVPLEVDQITPIENVPARPVQLAPVNGSATLGGYAGTTPVVR</sequence>
<reference evidence="2 3" key="1">
    <citation type="submission" date="2020-07" db="EMBL/GenBank/DDBJ databases">
        <authorList>
            <person name="Li M."/>
        </authorList>
    </citation>
    <scope>NUCLEOTIDE SEQUENCE [LARGE SCALE GENOMIC DNA]</scope>
    <source>
        <strain evidence="2 3">DSM 23284</strain>
    </source>
</reference>
<accession>A0A838XMQ0</accession>
<comment type="caution">
    <text evidence="2">The sequence shown here is derived from an EMBL/GenBank/DDBJ whole genome shotgun (WGS) entry which is preliminary data.</text>
</comment>
<keyword evidence="3" id="KW-1185">Reference proteome</keyword>
<dbReference type="AlphaFoldDB" id="A0A838XMQ0"/>
<evidence type="ECO:0000313" key="2">
    <source>
        <dbReference type="EMBL" id="MBA4611097.1"/>
    </source>
</evidence>